<keyword evidence="3" id="KW-1185">Reference proteome</keyword>
<protein>
    <submittedName>
        <fullName evidence="2">Uncharacterized protein</fullName>
    </submittedName>
</protein>
<reference evidence="2 3" key="1">
    <citation type="submission" date="2015-07" db="EMBL/GenBank/DDBJ databases">
        <title>Comparative genomics of the Sigatoka disease complex on banana suggests a link between parallel evolutionary changes in Pseudocercospora fijiensis and Pseudocercospora eumusae and increased virulence on the banana host.</title>
        <authorList>
            <person name="Chang T.-C."/>
            <person name="Salvucci A."/>
            <person name="Crous P.W."/>
            <person name="Stergiopoulos I."/>
        </authorList>
    </citation>
    <scope>NUCLEOTIDE SEQUENCE [LARGE SCALE GENOMIC DNA]</scope>
    <source>
        <strain evidence="2 3">CBS 114824</strain>
    </source>
</reference>
<gene>
    <name evidence="2" type="ORF">AC578_6992</name>
</gene>
<comment type="caution">
    <text evidence="2">The sequence shown here is derived from an EMBL/GenBank/DDBJ whole genome shotgun (WGS) entry which is preliminary data.</text>
</comment>
<proteinExistence type="predicted"/>
<organism evidence="2 3">
    <name type="scientific">Pseudocercospora eumusae</name>
    <dbReference type="NCBI Taxonomy" id="321146"/>
    <lineage>
        <taxon>Eukaryota</taxon>
        <taxon>Fungi</taxon>
        <taxon>Dikarya</taxon>
        <taxon>Ascomycota</taxon>
        <taxon>Pezizomycotina</taxon>
        <taxon>Dothideomycetes</taxon>
        <taxon>Dothideomycetidae</taxon>
        <taxon>Mycosphaerellales</taxon>
        <taxon>Mycosphaerellaceae</taxon>
        <taxon>Pseudocercospora</taxon>
    </lineage>
</organism>
<dbReference type="OrthoDB" id="27435at2759"/>
<feature type="compositionally biased region" description="Basic and acidic residues" evidence="1">
    <location>
        <begin position="303"/>
        <end position="314"/>
    </location>
</feature>
<evidence type="ECO:0000313" key="2">
    <source>
        <dbReference type="EMBL" id="KXS95540.1"/>
    </source>
</evidence>
<name>A0A139GZB1_9PEZI</name>
<feature type="region of interest" description="Disordered" evidence="1">
    <location>
        <begin position="303"/>
        <end position="348"/>
    </location>
</feature>
<dbReference type="Proteomes" id="UP000070133">
    <property type="component" value="Unassembled WGS sequence"/>
</dbReference>
<dbReference type="AlphaFoldDB" id="A0A139GZB1"/>
<sequence length="403" mass="45945">MIRVRRDCVRTARQQWSARRSVHKPSLVEQLFPEESKKYQDTLKLELKPSREIPRLPLDLAESESPQIAPAARSRKHDNKTFWQRKLEAERLATAPGTSVLVLRNATKNLTEDDFRRLIPRGKHIEGWTLEQGHIQQVIPRRHIDTLAHATDYYILFSSALSAFTYQGHVTRIHRLAARHTPNNTASTIPPPPGYMLEGIDVQSAIQAYALVPPNQKLELRQLKPPLAPMMSLIVNNRGYPPLVKRKDKMPYEARLTMDGPQLQPSVIRHIIMDDGKRRGLSWSGGDNFDLKITRWELEKGSIPSEEDRSEWAERWAQAQETAEKRPSLRAPSQTSKAETTGKELPRRTPGHVFVVGFHSENAAQSFIAHWHRRPLCRPGASEADAMAEDGDLPPIANLEMLW</sequence>
<dbReference type="EMBL" id="LFZN01000211">
    <property type="protein sequence ID" value="KXS95540.1"/>
    <property type="molecule type" value="Genomic_DNA"/>
</dbReference>
<evidence type="ECO:0000313" key="3">
    <source>
        <dbReference type="Proteomes" id="UP000070133"/>
    </source>
</evidence>
<accession>A0A139GZB1</accession>
<evidence type="ECO:0000256" key="1">
    <source>
        <dbReference type="SAM" id="MobiDB-lite"/>
    </source>
</evidence>